<evidence type="ECO:0008006" key="4">
    <source>
        <dbReference type="Google" id="ProtNLM"/>
    </source>
</evidence>
<accession>A0A1X2GY49</accession>
<feature type="chain" id="PRO_5012778366" description="Secreted protein" evidence="1">
    <location>
        <begin position="17"/>
        <end position="124"/>
    </location>
</feature>
<reference evidence="2 3" key="1">
    <citation type="submission" date="2016-07" db="EMBL/GenBank/DDBJ databases">
        <title>Pervasive Adenine N6-methylation of Active Genes in Fungi.</title>
        <authorList>
            <consortium name="DOE Joint Genome Institute"/>
            <person name="Mondo S.J."/>
            <person name="Dannebaum R.O."/>
            <person name="Kuo R.C."/>
            <person name="Labutti K."/>
            <person name="Haridas S."/>
            <person name="Kuo A."/>
            <person name="Salamov A."/>
            <person name="Ahrendt S.R."/>
            <person name="Lipzen A."/>
            <person name="Sullivan W."/>
            <person name="Andreopoulos W.B."/>
            <person name="Clum A."/>
            <person name="Lindquist E."/>
            <person name="Daum C."/>
            <person name="Ramamoorthy G.K."/>
            <person name="Gryganskyi A."/>
            <person name="Culley D."/>
            <person name="Magnuson J.K."/>
            <person name="James T.Y."/>
            <person name="O'Malley M.A."/>
            <person name="Stajich J.E."/>
            <person name="Spatafora J.W."/>
            <person name="Visel A."/>
            <person name="Grigoriev I.V."/>
        </authorList>
    </citation>
    <scope>NUCLEOTIDE SEQUENCE [LARGE SCALE GENOMIC DNA]</scope>
    <source>
        <strain evidence="2 3">NRRL 3301</strain>
    </source>
</reference>
<organism evidence="2 3">
    <name type="scientific">Hesseltinella vesiculosa</name>
    <dbReference type="NCBI Taxonomy" id="101127"/>
    <lineage>
        <taxon>Eukaryota</taxon>
        <taxon>Fungi</taxon>
        <taxon>Fungi incertae sedis</taxon>
        <taxon>Mucoromycota</taxon>
        <taxon>Mucoromycotina</taxon>
        <taxon>Mucoromycetes</taxon>
        <taxon>Mucorales</taxon>
        <taxon>Cunninghamellaceae</taxon>
        <taxon>Hesseltinella</taxon>
    </lineage>
</organism>
<evidence type="ECO:0000256" key="1">
    <source>
        <dbReference type="SAM" id="SignalP"/>
    </source>
</evidence>
<proteinExistence type="predicted"/>
<sequence>MMQWVLVMSHSLGIHALIATANPSRFGCWNDRPEVCRRVLHCLKTKNSRRPLLSFQRSGTPSPAETAVTTPSQKALLSKKNTCPFILPQGPTSKARDSIFFLLAFPRKSRRHFNVPASGHTHTG</sequence>
<evidence type="ECO:0000313" key="2">
    <source>
        <dbReference type="EMBL" id="ORX62942.1"/>
    </source>
</evidence>
<name>A0A1X2GY49_9FUNG</name>
<evidence type="ECO:0000313" key="3">
    <source>
        <dbReference type="Proteomes" id="UP000242146"/>
    </source>
</evidence>
<dbReference type="AlphaFoldDB" id="A0A1X2GY49"/>
<keyword evidence="3" id="KW-1185">Reference proteome</keyword>
<dbReference type="Proteomes" id="UP000242146">
    <property type="component" value="Unassembled WGS sequence"/>
</dbReference>
<dbReference type="EMBL" id="MCGT01000001">
    <property type="protein sequence ID" value="ORX62942.1"/>
    <property type="molecule type" value="Genomic_DNA"/>
</dbReference>
<gene>
    <name evidence="2" type="ORF">DM01DRAFT_76225</name>
</gene>
<comment type="caution">
    <text evidence="2">The sequence shown here is derived from an EMBL/GenBank/DDBJ whole genome shotgun (WGS) entry which is preliminary data.</text>
</comment>
<keyword evidence="1" id="KW-0732">Signal</keyword>
<feature type="signal peptide" evidence="1">
    <location>
        <begin position="1"/>
        <end position="16"/>
    </location>
</feature>
<protein>
    <recommendedName>
        <fullName evidence="4">Secreted protein</fullName>
    </recommendedName>
</protein>